<dbReference type="OrthoDB" id="5458732at2"/>
<gene>
    <name evidence="2" type="ORF">CLV83_3005</name>
</gene>
<dbReference type="AlphaFoldDB" id="A0A4V2PDS2"/>
<reference evidence="2 3" key="1">
    <citation type="submission" date="2019-03" db="EMBL/GenBank/DDBJ databases">
        <title>Genomic Encyclopedia of Archaeal and Bacterial Type Strains, Phase II (KMG-II): from individual species to whole genera.</title>
        <authorList>
            <person name="Goeker M."/>
        </authorList>
    </citation>
    <scope>NUCLEOTIDE SEQUENCE [LARGE SCALE GENOMIC DNA]</scope>
    <source>
        <strain evidence="2 3">DSM 27697</strain>
    </source>
</reference>
<keyword evidence="2" id="KW-0238">DNA-binding</keyword>
<comment type="caution">
    <text evidence="2">The sequence shown here is derived from an EMBL/GenBank/DDBJ whole genome shotgun (WGS) entry which is preliminary data.</text>
</comment>
<proteinExistence type="predicted"/>
<evidence type="ECO:0000259" key="1">
    <source>
        <dbReference type="Pfam" id="PF13467"/>
    </source>
</evidence>
<name>A0A4V2PDS2_9GAMM</name>
<protein>
    <submittedName>
        <fullName evidence="2">Putative DNA-binding ribbon-helix-helix protein</fullName>
    </submittedName>
</protein>
<dbReference type="RefSeq" id="WP_132293911.1">
    <property type="nucleotide sequence ID" value="NZ_SMFU01000009.1"/>
</dbReference>
<feature type="domain" description="Ribbon-helix-helix" evidence="1">
    <location>
        <begin position="15"/>
        <end position="83"/>
    </location>
</feature>
<dbReference type="InterPro" id="IPR027373">
    <property type="entry name" value="RHH_dom"/>
</dbReference>
<evidence type="ECO:0000313" key="3">
    <source>
        <dbReference type="Proteomes" id="UP000294546"/>
    </source>
</evidence>
<sequence length="107" mass="11600">MCRVYASTTPDRYECVTRSVRLQGCVTSVRLENEFWDILEELAAEQELSAGQFISQLYAEVIEERGEIGNLASLLRVACAIYLNNKASAATGGFAEPLLPKAAAVAG</sequence>
<dbReference type="Pfam" id="PF13467">
    <property type="entry name" value="RHH_4"/>
    <property type="match status" value="1"/>
</dbReference>
<keyword evidence="3" id="KW-1185">Reference proteome</keyword>
<dbReference type="GO" id="GO:0003677">
    <property type="term" value="F:DNA binding"/>
    <property type="evidence" value="ECO:0007669"/>
    <property type="project" value="UniProtKB-KW"/>
</dbReference>
<dbReference type="Gene3D" id="1.10.3990.20">
    <property type="entry name" value="protein bp1543"/>
    <property type="match status" value="1"/>
</dbReference>
<dbReference type="InterPro" id="IPR038268">
    <property type="entry name" value="RHH_sf"/>
</dbReference>
<organism evidence="2 3">
    <name type="scientific">Marinobacterium mangrovicola</name>
    <dbReference type="NCBI Taxonomy" id="1476959"/>
    <lineage>
        <taxon>Bacteria</taxon>
        <taxon>Pseudomonadati</taxon>
        <taxon>Pseudomonadota</taxon>
        <taxon>Gammaproteobacteria</taxon>
        <taxon>Oceanospirillales</taxon>
        <taxon>Oceanospirillaceae</taxon>
        <taxon>Marinobacterium</taxon>
    </lineage>
</organism>
<dbReference type="Proteomes" id="UP000294546">
    <property type="component" value="Unassembled WGS sequence"/>
</dbReference>
<dbReference type="EMBL" id="SMFU01000009">
    <property type="protein sequence ID" value="TCK06056.1"/>
    <property type="molecule type" value="Genomic_DNA"/>
</dbReference>
<accession>A0A4V2PDS2</accession>
<evidence type="ECO:0000313" key="2">
    <source>
        <dbReference type="EMBL" id="TCK06056.1"/>
    </source>
</evidence>